<accession>A0A9W6NBI8</accession>
<dbReference type="InterPro" id="IPR036374">
    <property type="entry name" value="OxRdtase_Mopterin-bd_sf"/>
</dbReference>
<dbReference type="NCBIfam" id="NF003767">
    <property type="entry name" value="PRK05363.1"/>
    <property type="match status" value="1"/>
</dbReference>
<comment type="function">
    <text evidence="5">Part of the MsrPQ system that repairs oxidized periplasmic proteins containing methionine sulfoxide residues (Met-O), using respiratory chain electrons. Thus protects these proteins from oxidative-stress damage caused by reactive species of oxygen and chlorine generated by the host defense mechanisms. MsrPQ is essential for the maintenance of envelope integrity under bleach stress, rescuing a wide series of structurally unrelated periplasmic proteins from methionine oxidation. The catalytic subunit MsrP is non-stereospecific, being able to reduce both (R-) and (S-) diastereoisomers of methionine sulfoxide.</text>
</comment>
<reference evidence="8" key="2">
    <citation type="submission" date="2023-01" db="EMBL/GenBank/DDBJ databases">
        <authorList>
            <person name="Sun Q."/>
            <person name="Evtushenko L."/>
        </authorList>
    </citation>
    <scope>NUCLEOTIDE SEQUENCE</scope>
    <source>
        <strain evidence="8">VKM B-2789</strain>
    </source>
</reference>
<evidence type="ECO:0000313" key="9">
    <source>
        <dbReference type="Proteomes" id="UP001143330"/>
    </source>
</evidence>
<dbReference type="HAMAP" id="MF_01206">
    <property type="entry name" value="MsrP"/>
    <property type="match status" value="1"/>
</dbReference>
<dbReference type="Proteomes" id="UP001143330">
    <property type="component" value="Unassembled WGS sequence"/>
</dbReference>
<comment type="catalytic activity">
    <reaction evidence="5">
        <text>L-methionyl-[protein] + a quinone + H2O = L-methionyl-(R)-S-oxide-[protein] + a quinol</text>
        <dbReference type="Rhea" id="RHEA:51296"/>
        <dbReference type="Rhea" id="RHEA-COMP:12313"/>
        <dbReference type="Rhea" id="RHEA-COMP:12314"/>
        <dbReference type="ChEBI" id="CHEBI:15377"/>
        <dbReference type="ChEBI" id="CHEBI:16044"/>
        <dbReference type="ChEBI" id="CHEBI:24646"/>
        <dbReference type="ChEBI" id="CHEBI:45764"/>
        <dbReference type="ChEBI" id="CHEBI:132124"/>
    </reaction>
</comment>
<keyword evidence="4 5" id="KW-0560">Oxidoreductase</keyword>
<dbReference type="PROSITE" id="PS51318">
    <property type="entry name" value="TAT"/>
    <property type="match status" value="1"/>
</dbReference>
<feature type="binding site" evidence="5">
    <location>
        <begin position="95"/>
        <end position="96"/>
    </location>
    <ligand>
        <name>Mo-molybdopterin</name>
        <dbReference type="ChEBI" id="CHEBI:71302"/>
    </ligand>
</feature>
<sequence length="333" mass="37259">MLIRRRRSWELPEGAATPESVYLSRRHLLGAGVGLAAGATGLAAGLGWPAEAATAPGDPANDPTKDLYPAKRNPAFTLDRPVTPEDISGNYNNFYEFGSDRRNYQVADIAARMPRRPWTVKIDGLVEKEREVGIDDIIRAMPLEERLYRHRCVEAWSMAVPWTGFPVREFIAFAKPLSSAKFIRMETFVNPEVAPGQNRFVYPWPYVDGVTMAEGMNDLAFFVTGIYGKPAPNQFGAPLRLALPWKYGFKSVKSIVRISFVDKRPVGLWEQVQGREYGFWANVNPAVPHPRWSQASERDIGTGERRPTLIYNGYGEQVAGLYAGMAASEQLFM</sequence>
<evidence type="ECO:0000256" key="5">
    <source>
        <dbReference type="HAMAP-Rule" id="MF_01206"/>
    </source>
</evidence>
<protein>
    <recommendedName>
        <fullName evidence="5">Protein-methionine-sulfoxide reductase catalytic subunit MsrP</fullName>
        <ecNumber evidence="5">1.8.5.-</ecNumber>
    </recommendedName>
</protein>
<keyword evidence="3 5" id="KW-0732">Signal</keyword>
<dbReference type="AlphaFoldDB" id="A0A9W6NBI8"/>
<dbReference type="PANTHER" id="PTHR43032:SF3">
    <property type="entry name" value="PROTEIN-METHIONINE-SULFOXIDE REDUCTASE CATALYTIC SUBUNIT MSRP"/>
    <property type="match status" value="1"/>
</dbReference>
<dbReference type="Pfam" id="PF00174">
    <property type="entry name" value="Oxidored_molyb"/>
    <property type="match status" value="1"/>
</dbReference>
<evidence type="ECO:0000259" key="7">
    <source>
        <dbReference type="Pfam" id="PF00174"/>
    </source>
</evidence>
<feature type="binding site" evidence="5">
    <location>
        <position position="92"/>
    </location>
    <ligand>
        <name>Mo-molybdopterin</name>
        <dbReference type="ChEBI" id="CHEBI:71302"/>
    </ligand>
</feature>
<comment type="caution">
    <text evidence="5">Lacks conserved residue(s) required for the propagation of feature annotation.</text>
</comment>
<name>A0A9W6NBI8_9HYPH</name>
<feature type="domain" description="Oxidoreductase molybdopterin-binding" evidence="7">
    <location>
        <begin position="116"/>
        <end position="269"/>
    </location>
</feature>
<feature type="binding site" evidence="5">
    <location>
        <position position="187"/>
    </location>
    <ligand>
        <name>Mo-molybdopterin</name>
        <dbReference type="ChEBI" id="CHEBI:71302"/>
    </ligand>
</feature>
<dbReference type="GO" id="GO:0046872">
    <property type="term" value="F:metal ion binding"/>
    <property type="evidence" value="ECO:0007669"/>
    <property type="project" value="UniProtKB-KW"/>
</dbReference>
<dbReference type="GO" id="GO:0043546">
    <property type="term" value="F:molybdopterin cofactor binding"/>
    <property type="evidence" value="ECO:0007669"/>
    <property type="project" value="UniProtKB-UniRule"/>
</dbReference>
<evidence type="ECO:0000256" key="1">
    <source>
        <dbReference type="ARBA" id="ARBA00022505"/>
    </source>
</evidence>
<dbReference type="GO" id="GO:0016672">
    <property type="term" value="F:oxidoreductase activity, acting on a sulfur group of donors, quinone or similar compound as acceptor"/>
    <property type="evidence" value="ECO:0007669"/>
    <property type="project" value="UniProtKB-UniRule"/>
</dbReference>
<keyword evidence="2 5" id="KW-0479">Metal-binding</keyword>
<comment type="PTM">
    <text evidence="5">Predicted to be exported by the Tat system. The position of the signal peptide cleavage has not been experimentally proven.</text>
</comment>
<proteinExistence type="inferred from homology"/>
<comment type="cofactor">
    <cofactor evidence="5">
        <name>Mo-molybdopterin</name>
        <dbReference type="ChEBI" id="CHEBI:71302"/>
    </cofactor>
    <text evidence="5">Binds 1 Mo-molybdopterin (Mo-MPT) cofactor per subunit.</text>
</comment>
<dbReference type="PANTHER" id="PTHR43032">
    <property type="entry name" value="PROTEIN-METHIONINE-SULFOXIDE REDUCTASE"/>
    <property type="match status" value="1"/>
</dbReference>
<dbReference type="SUPFAM" id="SSF56524">
    <property type="entry name" value="Oxidoreductase molybdopterin-binding domain"/>
    <property type="match status" value="1"/>
</dbReference>
<comment type="catalytic activity">
    <reaction evidence="5">
        <text>L-methionyl-[protein] + a quinone + H2O = L-methionyl-(S)-S-oxide-[protein] + a quinol</text>
        <dbReference type="Rhea" id="RHEA:51292"/>
        <dbReference type="Rhea" id="RHEA-COMP:12313"/>
        <dbReference type="Rhea" id="RHEA-COMP:12315"/>
        <dbReference type="ChEBI" id="CHEBI:15377"/>
        <dbReference type="ChEBI" id="CHEBI:16044"/>
        <dbReference type="ChEBI" id="CHEBI:24646"/>
        <dbReference type="ChEBI" id="CHEBI:44120"/>
        <dbReference type="ChEBI" id="CHEBI:132124"/>
    </reaction>
</comment>
<dbReference type="InterPro" id="IPR006311">
    <property type="entry name" value="TAT_signal"/>
</dbReference>
<feature type="binding site" evidence="5">
    <location>
        <position position="152"/>
    </location>
    <ligand>
        <name>Mo-molybdopterin</name>
        <dbReference type="ChEBI" id="CHEBI:71302"/>
    </ligand>
    <ligandPart>
        <name>Mo</name>
        <dbReference type="ChEBI" id="CHEBI:28685"/>
    </ligandPart>
</feature>
<dbReference type="InterPro" id="IPR000572">
    <property type="entry name" value="OxRdtase_Mopterin-bd_dom"/>
</dbReference>
<dbReference type="GO" id="GO:0030091">
    <property type="term" value="P:protein repair"/>
    <property type="evidence" value="ECO:0007669"/>
    <property type="project" value="UniProtKB-UniRule"/>
</dbReference>
<keyword evidence="1 5" id="KW-0500">Molybdenum</keyword>
<organism evidence="8 9">
    <name type="scientific">Ancylobacter defluvii</name>
    <dbReference type="NCBI Taxonomy" id="1282440"/>
    <lineage>
        <taxon>Bacteria</taxon>
        <taxon>Pseudomonadati</taxon>
        <taxon>Pseudomonadota</taxon>
        <taxon>Alphaproteobacteria</taxon>
        <taxon>Hyphomicrobiales</taxon>
        <taxon>Xanthobacteraceae</taxon>
        <taxon>Ancylobacter</taxon>
    </lineage>
</organism>
<evidence type="ECO:0000313" key="8">
    <source>
        <dbReference type="EMBL" id="GLK84640.1"/>
    </source>
</evidence>
<dbReference type="EMBL" id="BSFM01000014">
    <property type="protein sequence ID" value="GLK84640.1"/>
    <property type="molecule type" value="Genomic_DNA"/>
</dbReference>
<comment type="subunit">
    <text evidence="5">Heterodimer of a catalytic subunit (MsrP) and a heme-binding subunit (MsrQ).</text>
</comment>
<feature type="region of interest" description="Disordered" evidence="6">
    <location>
        <begin position="54"/>
        <end position="74"/>
    </location>
</feature>
<comment type="similarity">
    <text evidence="5">Belongs to the MsrP family.</text>
</comment>
<feature type="binding site" evidence="5">
    <location>
        <begin position="251"/>
        <end position="253"/>
    </location>
    <ligand>
        <name>Mo-molybdopterin</name>
        <dbReference type="ChEBI" id="CHEBI:71302"/>
    </ligand>
</feature>
<feature type="binding site" evidence="5">
    <location>
        <position position="240"/>
    </location>
    <ligand>
        <name>Mo-molybdopterin</name>
        <dbReference type="ChEBI" id="CHEBI:71302"/>
    </ligand>
</feature>
<gene>
    <name evidence="5 8" type="primary">msrP</name>
    <name evidence="8" type="ORF">GCM10017653_27100</name>
</gene>
<evidence type="ECO:0000256" key="6">
    <source>
        <dbReference type="SAM" id="MobiDB-lite"/>
    </source>
</evidence>
<reference evidence="8" key="1">
    <citation type="journal article" date="2014" name="Int. J. Syst. Evol. Microbiol.">
        <title>Complete genome sequence of Corynebacterium casei LMG S-19264T (=DSM 44701T), isolated from a smear-ripened cheese.</title>
        <authorList>
            <consortium name="US DOE Joint Genome Institute (JGI-PGF)"/>
            <person name="Walter F."/>
            <person name="Albersmeier A."/>
            <person name="Kalinowski J."/>
            <person name="Ruckert C."/>
        </authorList>
    </citation>
    <scope>NUCLEOTIDE SEQUENCE</scope>
    <source>
        <strain evidence="8">VKM B-2789</strain>
    </source>
</reference>
<evidence type="ECO:0000256" key="2">
    <source>
        <dbReference type="ARBA" id="ARBA00022723"/>
    </source>
</evidence>
<evidence type="ECO:0000256" key="4">
    <source>
        <dbReference type="ARBA" id="ARBA00023002"/>
    </source>
</evidence>
<keyword evidence="9" id="KW-1185">Reference proteome</keyword>
<dbReference type="InterPro" id="IPR022867">
    <property type="entry name" value="MsrP"/>
</dbReference>
<dbReference type="Gene3D" id="3.90.420.10">
    <property type="entry name" value="Oxidoreductase, molybdopterin-binding domain"/>
    <property type="match status" value="1"/>
</dbReference>
<dbReference type="RefSeq" id="WP_213364516.1">
    <property type="nucleotide sequence ID" value="NZ_BSFM01000014.1"/>
</dbReference>
<comment type="caution">
    <text evidence="8">The sequence shown here is derived from an EMBL/GenBank/DDBJ whole genome shotgun (WGS) entry which is preliminary data.</text>
</comment>
<dbReference type="EC" id="1.8.5.-" evidence="5"/>
<evidence type="ECO:0000256" key="3">
    <source>
        <dbReference type="ARBA" id="ARBA00022729"/>
    </source>
</evidence>